<evidence type="ECO:0000313" key="7">
    <source>
        <dbReference type="EMBL" id="KXS19459.1"/>
    </source>
</evidence>
<keyword evidence="2" id="KW-0479">Metal-binding</keyword>
<feature type="region of interest" description="Disordered" evidence="5">
    <location>
        <begin position="78"/>
        <end position="103"/>
    </location>
</feature>
<evidence type="ECO:0000256" key="3">
    <source>
        <dbReference type="ARBA" id="ARBA00023004"/>
    </source>
</evidence>
<dbReference type="InterPro" id="IPR001199">
    <property type="entry name" value="Cyt_B5-like_heme/steroid-bd"/>
</dbReference>
<dbReference type="InterPro" id="IPR050668">
    <property type="entry name" value="Cytochrome_b5"/>
</dbReference>
<dbReference type="Gene3D" id="3.10.120.10">
    <property type="entry name" value="Cytochrome b5-like heme/steroid binding domain"/>
    <property type="match status" value="1"/>
</dbReference>
<dbReference type="OrthoDB" id="260519at2759"/>
<dbReference type="SMART" id="SM01117">
    <property type="entry name" value="Cyt-b5"/>
    <property type="match status" value="1"/>
</dbReference>
<comment type="similarity">
    <text evidence="4">Belongs to the cytochrome b5 family.</text>
</comment>
<accession>A0A139ARW3</accession>
<gene>
    <name evidence="7" type="ORF">M427DRAFT_131989</name>
</gene>
<evidence type="ECO:0000256" key="1">
    <source>
        <dbReference type="ARBA" id="ARBA00022617"/>
    </source>
</evidence>
<dbReference type="GO" id="GO:0016020">
    <property type="term" value="C:membrane"/>
    <property type="evidence" value="ECO:0007669"/>
    <property type="project" value="TreeGrafter"/>
</dbReference>
<dbReference type="Proteomes" id="UP000070544">
    <property type="component" value="Unassembled WGS sequence"/>
</dbReference>
<name>A0A139ARW3_GONPJ</name>
<keyword evidence="3" id="KW-0408">Iron</keyword>
<evidence type="ECO:0000256" key="5">
    <source>
        <dbReference type="SAM" id="MobiDB-lite"/>
    </source>
</evidence>
<reference evidence="7 8" key="1">
    <citation type="journal article" date="2015" name="Genome Biol. Evol.">
        <title>Phylogenomic analyses indicate that early fungi evolved digesting cell walls of algal ancestors of land plants.</title>
        <authorList>
            <person name="Chang Y."/>
            <person name="Wang S."/>
            <person name="Sekimoto S."/>
            <person name="Aerts A.L."/>
            <person name="Choi C."/>
            <person name="Clum A."/>
            <person name="LaButti K.M."/>
            <person name="Lindquist E.A."/>
            <person name="Yee Ngan C."/>
            <person name="Ohm R.A."/>
            <person name="Salamov A.A."/>
            <person name="Grigoriev I.V."/>
            <person name="Spatafora J.W."/>
            <person name="Berbee M.L."/>
        </authorList>
    </citation>
    <scope>NUCLEOTIDE SEQUENCE [LARGE SCALE GENOMIC DNA]</scope>
    <source>
        <strain evidence="7 8">JEL478</strain>
    </source>
</reference>
<dbReference type="PANTHER" id="PTHR19359">
    <property type="entry name" value="CYTOCHROME B5"/>
    <property type="match status" value="1"/>
</dbReference>
<dbReference type="InterPro" id="IPR036400">
    <property type="entry name" value="Cyt_B5-like_heme/steroid_sf"/>
</dbReference>
<keyword evidence="8" id="KW-1185">Reference proteome</keyword>
<organism evidence="7 8">
    <name type="scientific">Gonapodya prolifera (strain JEL478)</name>
    <name type="common">Monoblepharis prolifera</name>
    <dbReference type="NCBI Taxonomy" id="1344416"/>
    <lineage>
        <taxon>Eukaryota</taxon>
        <taxon>Fungi</taxon>
        <taxon>Fungi incertae sedis</taxon>
        <taxon>Chytridiomycota</taxon>
        <taxon>Chytridiomycota incertae sedis</taxon>
        <taxon>Monoblepharidomycetes</taxon>
        <taxon>Monoblepharidales</taxon>
        <taxon>Gonapodyaceae</taxon>
        <taxon>Gonapodya</taxon>
    </lineage>
</organism>
<dbReference type="AlphaFoldDB" id="A0A139ARW3"/>
<dbReference type="EMBL" id="KQ965738">
    <property type="protein sequence ID" value="KXS19459.1"/>
    <property type="molecule type" value="Genomic_DNA"/>
</dbReference>
<proteinExistence type="inferred from homology"/>
<evidence type="ECO:0000256" key="4">
    <source>
        <dbReference type="ARBA" id="ARBA00038168"/>
    </source>
</evidence>
<dbReference type="SUPFAM" id="SSF55856">
    <property type="entry name" value="Cytochrome b5-like heme/steroid binding domain"/>
    <property type="match status" value="1"/>
</dbReference>
<dbReference type="GO" id="GO:0046872">
    <property type="term" value="F:metal ion binding"/>
    <property type="evidence" value="ECO:0007669"/>
    <property type="project" value="UniProtKB-KW"/>
</dbReference>
<dbReference type="PROSITE" id="PS50255">
    <property type="entry name" value="CYTOCHROME_B5_2"/>
    <property type="match status" value="1"/>
</dbReference>
<evidence type="ECO:0000259" key="6">
    <source>
        <dbReference type="PROSITE" id="PS50255"/>
    </source>
</evidence>
<feature type="domain" description="Cytochrome b5 heme-binding" evidence="6">
    <location>
        <begin position="1"/>
        <end position="79"/>
    </location>
</feature>
<dbReference type="OMA" id="TWICIEN"/>
<evidence type="ECO:0000313" key="8">
    <source>
        <dbReference type="Proteomes" id="UP000070544"/>
    </source>
</evidence>
<dbReference type="PRINTS" id="PR00363">
    <property type="entry name" value="CYTOCHROMEB5"/>
</dbReference>
<protein>
    <submittedName>
        <fullName evidence="7">Cytochrome b5</fullName>
    </submittedName>
</protein>
<evidence type="ECO:0000256" key="2">
    <source>
        <dbReference type="ARBA" id="ARBA00022723"/>
    </source>
</evidence>
<dbReference type="Pfam" id="PF00173">
    <property type="entry name" value="Cyt-b5"/>
    <property type="match status" value="1"/>
</dbReference>
<dbReference type="STRING" id="1344416.A0A139ARW3"/>
<keyword evidence="1" id="KW-0349">Heme</keyword>
<dbReference type="GO" id="GO:0020037">
    <property type="term" value="F:heme binding"/>
    <property type="evidence" value="ECO:0007669"/>
    <property type="project" value="TreeGrafter"/>
</dbReference>
<sequence>MELYSWKDIVTHSKPTDLWIVINNSVYNVTKYLADHEHPGGDEVLEDQGGQDATEAFEEIGHSDDALKTLATYKIGTVKDPDQKPVKKDPFAIGKGKESEKKE</sequence>